<dbReference type="Proteomes" id="UP000183567">
    <property type="component" value="Unassembled WGS sequence"/>
</dbReference>
<dbReference type="AlphaFoldDB" id="A0A1J8QE69"/>
<gene>
    <name evidence="2" type="ORF">AZE42_07643</name>
</gene>
<evidence type="ECO:0000313" key="3">
    <source>
        <dbReference type="Proteomes" id="UP000183567"/>
    </source>
</evidence>
<protein>
    <submittedName>
        <fullName evidence="2">Uncharacterized protein</fullName>
    </submittedName>
</protein>
<reference evidence="2 3" key="1">
    <citation type="submission" date="2016-03" db="EMBL/GenBank/DDBJ databases">
        <title>Comparative genomics of the ectomycorrhizal sister species Rhizopogon vinicolor and Rhizopogon vesiculosus (Basidiomycota: Boletales) reveals a divergence of the mating type B locus.</title>
        <authorList>
            <person name="Mujic A.B."/>
            <person name="Kuo A."/>
            <person name="Tritt A."/>
            <person name="Lipzen A."/>
            <person name="Chen C."/>
            <person name="Johnson J."/>
            <person name="Sharma A."/>
            <person name="Barry K."/>
            <person name="Grigoriev I.V."/>
            <person name="Spatafora J.W."/>
        </authorList>
    </citation>
    <scope>NUCLEOTIDE SEQUENCE [LARGE SCALE GENOMIC DNA]</scope>
    <source>
        <strain evidence="2 3">AM-OR11-056</strain>
    </source>
</reference>
<name>A0A1J8QE69_9AGAM</name>
<organism evidence="2 3">
    <name type="scientific">Rhizopogon vesiculosus</name>
    <dbReference type="NCBI Taxonomy" id="180088"/>
    <lineage>
        <taxon>Eukaryota</taxon>
        <taxon>Fungi</taxon>
        <taxon>Dikarya</taxon>
        <taxon>Basidiomycota</taxon>
        <taxon>Agaricomycotina</taxon>
        <taxon>Agaricomycetes</taxon>
        <taxon>Agaricomycetidae</taxon>
        <taxon>Boletales</taxon>
        <taxon>Suillineae</taxon>
        <taxon>Rhizopogonaceae</taxon>
        <taxon>Rhizopogon</taxon>
    </lineage>
</organism>
<accession>A0A1J8QE69</accession>
<dbReference type="OrthoDB" id="2689339at2759"/>
<comment type="caution">
    <text evidence="2">The sequence shown here is derived from an EMBL/GenBank/DDBJ whole genome shotgun (WGS) entry which is preliminary data.</text>
</comment>
<sequence>MSSTIPAPSSSNPTHQVQSPNLAGNNCASWRSRAPQQPQNAYPPPPAPHHAASVQELLSMDTLCLPPFWETPRDSNLTVALIRAQRSERRAEARLIKHRLKRVKVELELYTHMEQQTNPRLHKVNNSVGITRGGLRACGMFPLAGEVSQRSRQPSTFKANLPALNGTLLGECTYRPPACPLSHNLFLQPTHAQHAAHGVCETL</sequence>
<dbReference type="EMBL" id="LVVM01004879">
    <property type="protein sequence ID" value="OJA11897.1"/>
    <property type="molecule type" value="Genomic_DNA"/>
</dbReference>
<evidence type="ECO:0000313" key="2">
    <source>
        <dbReference type="EMBL" id="OJA11897.1"/>
    </source>
</evidence>
<feature type="region of interest" description="Disordered" evidence="1">
    <location>
        <begin position="1"/>
        <end position="52"/>
    </location>
</feature>
<evidence type="ECO:0000256" key="1">
    <source>
        <dbReference type="SAM" id="MobiDB-lite"/>
    </source>
</evidence>
<keyword evidence="3" id="KW-1185">Reference proteome</keyword>
<proteinExistence type="predicted"/>
<feature type="compositionally biased region" description="Polar residues" evidence="1">
    <location>
        <begin position="1"/>
        <end position="29"/>
    </location>
</feature>